<name>A0ABR8FDA7_9NOST</name>
<accession>A0ABR8FDA7</accession>
<dbReference type="Proteomes" id="UP000640531">
    <property type="component" value="Unassembled WGS sequence"/>
</dbReference>
<evidence type="ECO:0000313" key="1">
    <source>
        <dbReference type="EMBL" id="MBD2568213.1"/>
    </source>
</evidence>
<comment type="caution">
    <text evidence="1">The sequence shown here is derived from an EMBL/GenBank/DDBJ whole genome shotgun (WGS) entry which is preliminary data.</text>
</comment>
<protein>
    <submittedName>
        <fullName evidence="1">Uncharacterized protein</fullName>
    </submittedName>
</protein>
<proteinExistence type="predicted"/>
<gene>
    <name evidence="1" type="ORF">H6G59_09930</name>
</gene>
<keyword evidence="2" id="KW-1185">Reference proteome</keyword>
<reference evidence="1 2" key="1">
    <citation type="journal article" date="2020" name="ISME J.">
        <title>Comparative genomics reveals insights into cyanobacterial evolution and habitat adaptation.</title>
        <authorList>
            <person name="Chen M.Y."/>
            <person name="Teng W.K."/>
            <person name="Zhao L."/>
            <person name="Hu C.X."/>
            <person name="Zhou Y.K."/>
            <person name="Han B.P."/>
            <person name="Song L.R."/>
            <person name="Shu W.S."/>
        </authorList>
    </citation>
    <scope>NUCLEOTIDE SEQUENCE [LARGE SCALE GENOMIC DNA]</scope>
    <source>
        <strain evidence="1 2">FACHB-196</strain>
    </source>
</reference>
<dbReference type="RefSeq" id="WP_190713944.1">
    <property type="nucleotide sequence ID" value="NZ_JACJST010000007.1"/>
</dbReference>
<sequence>MDDIKEILIEKGIIKVFDYQELDTDLIDTYNYFENKFQELYQCKADIFHLDNCFFYISNSYRCNAFAGRIENHNIIGITNGYPVLIKDKFNDNFFSNSLCIAFLNKKSISDAYCDLHEDQNFKLNEFVLNCSIEYTFGHEFQHILQFNSSKISKDALYSENLDIINNDFNLKKHTWEFDADRMASYEVLKYAFSVYTNLKNKDNEKLKCLFYIALASIVITKNLFYFGVMNQFNQEYTINKQDFYTKQFSHPHPLVRIFNIIDYFYDNVKDDFPKLEIDSQELFNNVLGISTLYFNNLIPNQNVMENFNQDIKDNIDEIYRYSQELYDFAIKDKSIKKLLKKRGIKF</sequence>
<dbReference type="EMBL" id="JACJST010000007">
    <property type="protein sequence ID" value="MBD2568213.1"/>
    <property type="molecule type" value="Genomic_DNA"/>
</dbReference>
<evidence type="ECO:0000313" key="2">
    <source>
        <dbReference type="Proteomes" id="UP000640531"/>
    </source>
</evidence>
<organism evidence="1 2">
    <name type="scientific">Anabaena lutea FACHB-196</name>
    <dbReference type="NCBI Taxonomy" id="2692881"/>
    <lineage>
        <taxon>Bacteria</taxon>
        <taxon>Bacillati</taxon>
        <taxon>Cyanobacteriota</taxon>
        <taxon>Cyanophyceae</taxon>
        <taxon>Nostocales</taxon>
        <taxon>Nostocaceae</taxon>
        <taxon>Anabaena</taxon>
    </lineage>
</organism>